<keyword evidence="6" id="KW-0059">Arsenical resistance</keyword>
<feature type="transmembrane region" description="Helical" evidence="9">
    <location>
        <begin position="150"/>
        <end position="172"/>
    </location>
</feature>
<evidence type="ECO:0000256" key="5">
    <source>
        <dbReference type="ARBA" id="ARBA00022692"/>
    </source>
</evidence>
<dbReference type="AlphaFoldDB" id="A0A284VLZ8"/>
<dbReference type="Pfam" id="PF01758">
    <property type="entry name" value="SBF"/>
    <property type="match status" value="1"/>
</dbReference>
<comment type="similarity">
    <text evidence="2">Belongs to the arsenical resistance-3 (ACR3) (TC 2.A.59) family.</text>
</comment>
<evidence type="ECO:0000256" key="1">
    <source>
        <dbReference type="ARBA" id="ARBA00004651"/>
    </source>
</evidence>
<accession>A0A284VLZ8</accession>
<feature type="transmembrane region" description="Helical" evidence="9">
    <location>
        <begin position="264"/>
        <end position="287"/>
    </location>
</feature>
<dbReference type="Gene3D" id="1.20.1530.20">
    <property type="match status" value="1"/>
</dbReference>
<evidence type="ECO:0000256" key="3">
    <source>
        <dbReference type="ARBA" id="ARBA00022448"/>
    </source>
</evidence>
<gene>
    <name evidence="10" type="primary">arsB</name>
    <name evidence="10" type="ORF">MNV_1740029</name>
</gene>
<dbReference type="GO" id="GO:0015297">
    <property type="term" value="F:antiporter activity"/>
    <property type="evidence" value="ECO:0007669"/>
    <property type="project" value="InterPro"/>
</dbReference>
<name>A0A284VLZ8_9EURY</name>
<dbReference type="GO" id="GO:0015105">
    <property type="term" value="F:arsenite transmembrane transporter activity"/>
    <property type="evidence" value="ECO:0007669"/>
    <property type="project" value="TreeGrafter"/>
</dbReference>
<keyword evidence="3" id="KW-0813">Transport</keyword>
<dbReference type="GO" id="GO:0005886">
    <property type="term" value="C:plasma membrane"/>
    <property type="evidence" value="ECO:0007669"/>
    <property type="project" value="UniProtKB-SubCell"/>
</dbReference>
<feature type="transmembrane region" description="Helical" evidence="9">
    <location>
        <begin position="56"/>
        <end position="77"/>
    </location>
</feature>
<feature type="transmembrane region" description="Helical" evidence="9">
    <location>
        <begin position="23"/>
        <end position="44"/>
    </location>
</feature>
<protein>
    <submittedName>
        <fullName evidence="10">Arsenite resistance protein ArsB</fullName>
    </submittedName>
</protein>
<feature type="transmembrane region" description="Helical" evidence="9">
    <location>
        <begin position="299"/>
        <end position="321"/>
    </location>
</feature>
<evidence type="ECO:0000256" key="7">
    <source>
        <dbReference type="ARBA" id="ARBA00022989"/>
    </source>
</evidence>
<dbReference type="RefSeq" id="WP_306453627.1">
    <property type="nucleotide sequence ID" value="NZ_FZMP01000084.1"/>
</dbReference>
<feature type="transmembrane region" description="Helical" evidence="9">
    <location>
        <begin position="192"/>
        <end position="213"/>
    </location>
</feature>
<dbReference type="PIRSF" id="PIRSF005508">
    <property type="entry name" value="Acr3"/>
    <property type="match status" value="1"/>
</dbReference>
<comment type="subcellular location">
    <subcellularLocation>
        <location evidence="1">Cell membrane</location>
        <topology evidence="1">Multi-pass membrane protein</topology>
    </subcellularLocation>
</comment>
<feature type="transmembrane region" description="Helical" evidence="9">
    <location>
        <begin position="234"/>
        <end position="252"/>
    </location>
</feature>
<keyword evidence="4" id="KW-1003">Cell membrane</keyword>
<keyword evidence="11" id="KW-1185">Reference proteome</keyword>
<feature type="transmembrane region" description="Helical" evidence="9">
    <location>
        <begin position="119"/>
        <end position="138"/>
    </location>
</feature>
<evidence type="ECO:0000256" key="2">
    <source>
        <dbReference type="ARBA" id="ARBA00010110"/>
    </source>
</evidence>
<evidence type="ECO:0000256" key="9">
    <source>
        <dbReference type="SAM" id="Phobius"/>
    </source>
</evidence>
<dbReference type="PANTHER" id="PTHR43057">
    <property type="entry name" value="ARSENITE EFFLUX TRANSPORTER"/>
    <property type="match status" value="1"/>
</dbReference>
<feature type="transmembrane region" description="Helical" evidence="9">
    <location>
        <begin position="89"/>
        <end position="113"/>
    </location>
</feature>
<organism evidence="10 11">
    <name type="scientific">Candidatus Methanoperedens nitratireducens</name>
    <dbReference type="NCBI Taxonomy" id="1392998"/>
    <lineage>
        <taxon>Archaea</taxon>
        <taxon>Methanobacteriati</taxon>
        <taxon>Methanobacteriota</taxon>
        <taxon>Stenosarchaea group</taxon>
        <taxon>Methanomicrobia</taxon>
        <taxon>Methanosarcinales</taxon>
        <taxon>ANME-2 cluster</taxon>
        <taxon>Candidatus Methanoperedentaceae</taxon>
        <taxon>Candidatus Methanoperedens</taxon>
    </lineage>
</organism>
<evidence type="ECO:0000313" key="11">
    <source>
        <dbReference type="Proteomes" id="UP000218615"/>
    </source>
</evidence>
<keyword evidence="7 9" id="KW-1133">Transmembrane helix</keyword>
<sequence>MEEISGCCGGTGKGGLGILSRLLTLWILLAMAGGIILGAVYPEIAGILDAVRIEQVSLPIAIGLIWMMYPPLAGVKYEELSKIKNQGKALGASIIQNWLIGPVLMFALAWIFLPDLPEYRIGLILIGLARCIAMVLVWNKLADGDNDLCAVLVAMNSIFQVALYSVLAYAFITVISTWIGGAGAGAVVDISIWQVAKAVFIYLGIPFIGGMVTRYVLLKKRGKEWYDGVFMKKLGPTALVGLLFTIIVMFSLKGENIVALPMDVFRIAVPLLAYFIIMFALSFIMSYRLGFSYDQSTTLAFTAASNNFELAIAVAIAVFGIGSGQAFAAVVGPLIEVPVMLGLVHVARKAGTIWFDKNGLPIRAKSIVSTTNPGKQEE</sequence>
<dbReference type="Proteomes" id="UP000218615">
    <property type="component" value="Unassembled WGS sequence"/>
</dbReference>
<dbReference type="InterPro" id="IPR004706">
    <property type="entry name" value="Arsenical-R_Acr3"/>
</dbReference>
<dbReference type="InterPro" id="IPR002657">
    <property type="entry name" value="BilAc:Na_symport/Acr3"/>
</dbReference>
<dbReference type="GO" id="GO:0015104">
    <property type="term" value="F:antimonite transmembrane transporter activity"/>
    <property type="evidence" value="ECO:0007669"/>
    <property type="project" value="TreeGrafter"/>
</dbReference>
<evidence type="ECO:0000256" key="4">
    <source>
        <dbReference type="ARBA" id="ARBA00022475"/>
    </source>
</evidence>
<evidence type="ECO:0000256" key="6">
    <source>
        <dbReference type="ARBA" id="ARBA00022849"/>
    </source>
</evidence>
<dbReference type="FunFam" id="1.20.1530.20:FF:000009">
    <property type="entry name" value="Arsenite transporter, ACR3 family"/>
    <property type="match status" value="1"/>
</dbReference>
<proteinExistence type="inferred from homology"/>
<reference evidence="11" key="1">
    <citation type="submission" date="2017-06" db="EMBL/GenBank/DDBJ databases">
        <authorList>
            <person name="Cremers G."/>
        </authorList>
    </citation>
    <scope>NUCLEOTIDE SEQUENCE [LARGE SCALE GENOMIC DNA]</scope>
</reference>
<evidence type="ECO:0000313" key="10">
    <source>
        <dbReference type="EMBL" id="SNQ60284.1"/>
    </source>
</evidence>
<keyword evidence="5 9" id="KW-0812">Transmembrane</keyword>
<dbReference type="NCBIfam" id="TIGR00832">
    <property type="entry name" value="acr3"/>
    <property type="match status" value="1"/>
</dbReference>
<dbReference type="PANTHER" id="PTHR43057:SF1">
    <property type="entry name" value="ARSENICAL-RESISTANCE PROTEIN 3"/>
    <property type="match status" value="1"/>
</dbReference>
<keyword evidence="8 9" id="KW-0472">Membrane</keyword>
<evidence type="ECO:0000256" key="8">
    <source>
        <dbReference type="ARBA" id="ARBA00023136"/>
    </source>
</evidence>
<dbReference type="GO" id="GO:0046685">
    <property type="term" value="P:response to arsenic-containing substance"/>
    <property type="evidence" value="ECO:0007669"/>
    <property type="project" value="UniProtKB-KW"/>
</dbReference>
<dbReference type="InterPro" id="IPR038770">
    <property type="entry name" value="Na+/solute_symporter_sf"/>
</dbReference>
<dbReference type="EMBL" id="FZMP01000084">
    <property type="protein sequence ID" value="SNQ60284.1"/>
    <property type="molecule type" value="Genomic_DNA"/>
</dbReference>